<dbReference type="InterPro" id="IPR018881">
    <property type="entry name" value="C2orf69_mit"/>
</dbReference>
<name>A0AAE1JI67_9FABA</name>
<dbReference type="Pfam" id="PF10561">
    <property type="entry name" value="C2orf69"/>
    <property type="match status" value="1"/>
</dbReference>
<dbReference type="GO" id="GO:0005739">
    <property type="term" value="C:mitochondrion"/>
    <property type="evidence" value="ECO:0007669"/>
    <property type="project" value="TreeGrafter"/>
</dbReference>
<evidence type="ECO:0000313" key="1">
    <source>
        <dbReference type="EMBL" id="KAK4271032.1"/>
    </source>
</evidence>
<dbReference type="PANTHER" id="PTHR31296">
    <property type="entry name" value="UPF0565 PROTEIN C2ORF69"/>
    <property type="match status" value="1"/>
</dbReference>
<protein>
    <submittedName>
        <fullName evidence="1">Uncharacterized protein</fullName>
    </submittedName>
</protein>
<sequence length="330" mass="36662">MARWSGVFRVPLYPNPRTYYRVGASICFSPESKTLSAPSANAVFFCGDRVEGTGNPVIERLSDLQKISEILVSKFGHSINAWVIEASVFNGPFAVYNEFIPSVNQYGEPKLYSPVGFPASTSTVALLSNSLEEVKKVVFGQQIHAHSLSQCENSSCFAHPRTIILGFSKGGTVLNQLVTELGFSDVGSIEKSPHLGQPVDTKFPAFDESHIVPKTKEAFLNSINEIHYVDVGLNSTGAYLTSGDVIKGISRKLMQGAPGVRFMLHGTPRQWSDKWRGWICREKDALLHLLESESHKSGNKLQVYEKYYFADRPANLQMHFEIIERLDVNS</sequence>
<dbReference type="AlphaFoldDB" id="A0AAE1JI67"/>
<dbReference type="Proteomes" id="UP001293593">
    <property type="component" value="Unassembled WGS sequence"/>
</dbReference>
<dbReference type="EMBL" id="JAWXYG010000005">
    <property type="protein sequence ID" value="KAK4271032.1"/>
    <property type="molecule type" value="Genomic_DNA"/>
</dbReference>
<reference evidence="1" key="1">
    <citation type="submission" date="2023-10" db="EMBL/GenBank/DDBJ databases">
        <title>Chromosome-level genome of the transformable northern wattle, Acacia crassicarpa.</title>
        <authorList>
            <person name="Massaro I."/>
            <person name="Sinha N.R."/>
            <person name="Poethig S."/>
            <person name="Leichty A.R."/>
        </authorList>
    </citation>
    <scope>NUCLEOTIDE SEQUENCE</scope>
    <source>
        <strain evidence="1">Acra3RX</strain>
        <tissue evidence="1">Leaf</tissue>
    </source>
</reference>
<gene>
    <name evidence="1" type="ORF">QN277_019787</name>
</gene>
<comment type="caution">
    <text evidence="1">The sequence shown here is derived from an EMBL/GenBank/DDBJ whole genome shotgun (WGS) entry which is preliminary data.</text>
</comment>
<keyword evidence="2" id="KW-1185">Reference proteome</keyword>
<accession>A0AAE1JI67</accession>
<evidence type="ECO:0000313" key="2">
    <source>
        <dbReference type="Proteomes" id="UP001293593"/>
    </source>
</evidence>
<dbReference type="PANTHER" id="PTHR31296:SF1">
    <property type="entry name" value="MITOCHONDRIAL PROTEIN C2ORF69"/>
    <property type="match status" value="1"/>
</dbReference>
<proteinExistence type="predicted"/>
<organism evidence="1 2">
    <name type="scientific">Acacia crassicarpa</name>
    <name type="common">northern wattle</name>
    <dbReference type="NCBI Taxonomy" id="499986"/>
    <lineage>
        <taxon>Eukaryota</taxon>
        <taxon>Viridiplantae</taxon>
        <taxon>Streptophyta</taxon>
        <taxon>Embryophyta</taxon>
        <taxon>Tracheophyta</taxon>
        <taxon>Spermatophyta</taxon>
        <taxon>Magnoliopsida</taxon>
        <taxon>eudicotyledons</taxon>
        <taxon>Gunneridae</taxon>
        <taxon>Pentapetalae</taxon>
        <taxon>rosids</taxon>
        <taxon>fabids</taxon>
        <taxon>Fabales</taxon>
        <taxon>Fabaceae</taxon>
        <taxon>Caesalpinioideae</taxon>
        <taxon>mimosoid clade</taxon>
        <taxon>Acacieae</taxon>
        <taxon>Acacia</taxon>
    </lineage>
</organism>